<feature type="compositionally biased region" description="Polar residues" evidence="2">
    <location>
        <begin position="266"/>
        <end position="277"/>
    </location>
</feature>
<proteinExistence type="predicted"/>
<reference evidence="3" key="2">
    <citation type="submission" date="2023-04" db="EMBL/GenBank/DDBJ databases">
        <authorList>
            <person name="Bruccoleri R.E."/>
            <person name="Oakeley E.J."/>
            <person name="Faust A.-M."/>
            <person name="Dessus-Babus S."/>
            <person name="Altorfer M."/>
            <person name="Burckhardt D."/>
            <person name="Oertli M."/>
            <person name="Naumann U."/>
            <person name="Petersen F."/>
            <person name="Wong J."/>
        </authorList>
    </citation>
    <scope>NUCLEOTIDE SEQUENCE</scope>
    <source>
        <strain evidence="3">GSM-AAB239-AS_SAM_17_03QT</strain>
        <tissue evidence="3">Leaf</tissue>
    </source>
</reference>
<dbReference type="PROSITE" id="PS50082">
    <property type="entry name" value="WD_REPEATS_2"/>
    <property type="match status" value="1"/>
</dbReference>
<dbReference type="PROSITE" id="PS50294">
    <property type="entry name" value="WD_REPEATS_REGION"/>
    <property type="match status" value="1"/>
</dbReference>
<evidence type="ECO:0000313" key="3">
    <source>
        <dbReference type="EMBL" id="KAJ6820187.1"/>
    </source>
</evidence>
<dbReference type="InterPro" id="IPR036322">
    <property type="entry name" value="WD40_repeat_dom_sf"/>
</dbReference>
<reference evidence="3" key="1">
    <citation type="journal article" date="2023" name="GigaByte">
        <title>Genome assembly of the bearded iris, Iris pallida Lam.</title>
        <authorList>
            <person name="Bruccoleri R.E."/>
            <person name="Oakeley E.J."/>
            <person name="Faust A.M.E."/>
            <person name="Altorfer M."/>
            <person name="Dessus-Babus S."/>
            <person name="Burckhardt D."/>
            <person name="Oertli M."/>
            <person name="Naumann U."/>
            <person name="Petersen F."/>
            <person name="Wong J."/>
        </authorList>
    </citation>
    <scope>NUCLEOTIDE SEQUENCE</scope>
    <source>
        <strain evidence="3">GSM-AAB239-AS_SAM_17_03QT</strain>
    </source>
</reference>
<evidence type="ECO:0000256" key="1">
    <source>
        <dbReference type="PROSITE-ProRule" id="PRU00221"/>
    </source>
</evidence>
<dbReference type="Proteomes" id="UP001140949">
    <property type="component" value="Unassembled WGS sequence"/>
</dbReference>
<dbReference type="AlphaFoldDB" id="A0AAX6FV76"/>
<evidence type="ECO:0000313" key="4">
    <source>
        <dbReference type="Proteomes" id="UP001140949"/>
    </source>
</evidence>
<dbReference type="SMART" id="SM00320">
    <property type="entry name" value="WD40"/>
    <property type="match status" value="6"/>
</dbReference>
<protein>
    <submittedName>
        <fullName evidence="3">WD repeat-containing protein 53</fullName>
    </submittedName>
</protein>
<accession>A0AAX6FV76</accession>
<dbReference type="InterPro" id="IPR001680">
    <property type="entry name" value="WD40_rpt"/>
</dbReference>
<organism evidence="3 4">
    <name type="scientific">Iris pallida</name>
    <name type="common">Sweet iris</name>
    <dbReference type="NCBI Taxonomy" id="29817"/>
    <lineage>
        <taxon>Eukaryota</taxon>
        <taxon>Viridiplantae</taxon>
        <taxon>Streptophyta</taxon>
        <taxon>Embryophyta</taxon>
        <taxon>Tracheophyta</taxon>
        <taxon>Spermatophyta</taxon>
        <taxon>Magnoliopsida</taxon>
        <taxon>Liliopsida</taxon>
        <taxon>Asparagales</taxon>
        <taxon>Iridaceae</taxon>
        <taxon>Iridoideae</taxon>
        <taxon>Irideae</taxon>
        <taxon>Iris</taxon>
    </lineage>
</organism>
<dbReference type="PANTHER" id="PTHR45296:SF1">
    <property type="entry name" value="TRANSDUCIN_WD40 REPEAT-LIKE SUPERFAMILY PROTEIN"/>
    <property type="match status" value="1"/>
</dbReference>
<dbReference type="PANTHER" id="PTHR45296">
    <property type="entry name" value="TRANSDUCIN/WD40 REPEAT-LIKE SUPERFAMILY PROTEIN"/>
    <property type="match status" value="1"/>
</dbReference>
<gene>
    <name evidence="3" type="ORF">M6B38_398030</name>
</gene>
<feature type="repeat" description="WD" evidence="1">
    <location>
        <begin position="288"/>
        <end position="323"/>
    </location>
</feature>
<keyword evidence="1" id="KW-0853">WD repeat</keyword>
<feature type="region of interest" description="Disordered" evidence="2">
    <location>
        <begin position="238"/>
        <end position="277"/>
    </location>
</feature>
<keyword evidence="4" id="KW-1185">Reference proteome</keyword>
<dbReference type="InterPro" id="IPR015943">
    <property type="entry name" value="WD40/YVTN_repeat-like_dom_sf"/>
</dbReference>
<dbReference type="EMBL" id="JANAVB010025796">
    <property type="protein sequence ID" value="KAJ6820187.1"/>
    <property type="molecule type" value="Genomic_DNA"/>
</dbReference>
<comment type="caution">
    <text evidence="3">The sequence shown here is derived from an EMBL/GenBank/DDBJ whole genome shotgun (WGS) entry which is preliminary data.</text>
</comment>
<dbReference type="SUPFAM" id="SSF50978">
    <property type="entry name" value="WD40 repeat-like"/>
    <property type="match status" value="1"/>
</dbReference>
<dbReference type="Pfam" id="PF00400">
    <property type="entry name" value="WD40"/>
    <property type="match status" value="3"/>
</dbReference>
<sequence>MLKARRLNGHKSALTCCIASQVSPGIVASAAEDGCICLFDLRCKDIVFKIDVAKEPVTSLCFKSGNEDIIYASSGSQISSFDIHMASTPKPLESYNYNKDEINQIAFSSKSYFLAAADDSGDVKIIDTHQQSLYKTLRAVHTSICSTVQFLSWKPWTAMTGGLDSKLATWDFSKGRAYKIMDYGMPELDNKGSCNDAGKCFNPAFVHSITVPEADMLAGLHKVCAVARGDGVVDLVEVESEPTSMKSRSSSHPKKGSQLRSKDSKMQTANNLPTNQNPCKRMQLDYALGGHTAAVSCVSFSLFGERGRFLVSGGNDASVKLWDWSKHFEELQTSSSRDTVMSINLTKKVNWLCTTPSDRENLIVCDTSKVLKAYTIA</sequence>
<name>A0AAX6FV76_IRIPA</name>
<dbReference type="Gene3D" id="2.130.10.10">
    <property type="entry name" value="YVTN repeat-like/Quinoprotein amine dehydrogenase"/>
    <property type="match status" value="2"/>
</dbReference>
<evidence type="ECO:0000256" key="2">
    <source>
        <dbReference type="SAM" id="MobiDB-lite"/>
    </source>
</evidence>